<proteinExistence type="predicted"/>
<evidence type="ECO:0000313" key="2">
    <source>
        <dbReference type="Proteomes" id="UP000075243"/>
    </source>
</evidence>
<dbReference type="PANTHER" id="PTHR35046">
    <property type="entry name" value="ZINC KNUCKLE (CCHC-TYPE) FAMILY PROTEIN"/>
    <property type="match status" value="1"/>
</dbReference>
<dbReference type="PANTHER" id="PTHR35046:SF9">
    <property type="entry name" value="RNA-DIRECTED DNA POLYMERASE"/>
    <property type="match status" value="1"/>
</dbReference>
<organism evidence="1 2">
    <name type="scientific">Cajanus cajan</name>
    <name type="common">Pigeon pea</name>
    <name type="synonym">Cajanus indicus</name>
    <dbReference type="NCBI Taxonomy" id="3821"/>
    <lineage>
        <taxon>Eukaryota</taxon>
        <taxon>Viridiplantae</taxon>
        <taxon>Streptophyta</taxon>
        <taxon>Embryophyta</taxon>
        <taxon>Tracheophyta</taxon>
        <taxon>Spermatophyta</taxon>
        <taxon>Magnoliopsida</taxon>
        <taxon>eudicotyledons</taxon>
        <taxon>Gunneridae</taxon>
        <taxon>Pentapetalae</taxon>
        <taxon>rosids</taxon>
        <taxon>fabids</taxon>
        <taxon>Fabales</taxon>
        <taxon>Fabaceae</taxon>
        <taxon>Papilionoideae</taxon>
        <taxon>50 kb inversion clade</taxon>
        <taxon>NPAAA clade</taxon>
        <taxon>indigoferoid/millettioid clade</taxon>
        <taxon>Phaseoleae</taxon>
        <taxon>Cajanus</taxon>
    </lineage>
</organism>
<keyword evidence="2" id="KW-1185">Reference proteome</keyword>
<name>A0A151T8H2_CAJCA</name>
<evidence type="ECO:0008006" key="3">
    <source>
        <dbReference type="Google" id="ProtNLM"/>
    </source>
</evidence>
<reference evidence="1 2" key="1">
    <citation type="journal article" date="2012" name="Nat. Biotechnol.">
        <title>Draft genome sequence of pigeonpea (Cajanus cajan), an orphan legume crop of resource-poor farmers.</title>
        <authorList>
            <person name="Varshney R.K."/>
            <person name="Chen W."/>
            <person name="Li Y."/>
            <person name="Bharti A.K."/>
            <person name="Saxena R.K."/>
            <person name="Schlueter J.A."/>
            <person name="Donoghue M.T."/>
            <person name="Azam S."/>
            <person name="Fan G."/>
            <person name="Whaley A.M."/>
            <person name="Farmer A.D."/>
            <person name="Sheridan J."/>
            <person name="Iwata A."/>
            <person name="Tuteja R."/>
            <person name="Penmetsa R.V."/>
            <person name="Wu W."/>
            <person name="Upadhyaya H.D."/>
            <person name="Yang S.P."/>
            <person name="Shah T."/>
            <person name="Saxena K.B."/>
            <person name="Michael T."/>
            <person name="McCombie W.R."/>
            <person name="Yang B."/>
            <person name="Zhang G."/>
            <person name="Yang H."/>
            <person name="Wang J."/>
            <person name="Spillane C."/>
            <person name="Cook D.R."/>
            <person name="May G.D."/>
            <person name="Xu X."/>
            <person name="Jackson S.A."/>
        </authorList>
    </citation>
    <scope>NUCLEOTIDE SEQUENCE [LARGE SCALE GENOMIC DNA]</scope>
    <source>
        <strain evidence="2">cv. Asha</strain>
    </source>
</reference>
<dbReference type="Gramene" id="C.cajan_17360.t">
    <property type="protein sequence ID" value="C.cajan_17360.t"/>
    <property type="gene ID" value="C.cajan_17360"/>
</dbReference>
<evidence type="ECO:0000313" key="1">
    <source>
        <dbReference type="EMBL" id="KYP63304.1"/>
    </source>
</evidence>
<dbReference type="Proteomes" id="UP000075243">
    <property type="component" value="Chromosome 7"/>
</dbReference>
<dbReference type="AlphaFoldDB" id="A0A151T8H2"/>
<gene>
    <name evidence="1" type="ORF">KK1_017873</name>
</gene>
<dbReference type="EMBL" id="CM003609">
    <property type="protein sequence ID" value="KYP63304.1"/>
    <property type="molecule type" value="Genomic_DNA"/>
</dbReference>
<sequence>MKVEQLFSCHGISEERKVSLATLSFQGHAMYWWTSLEKEKRINHSPKSNTLPHPKPYKLQWINKEEGIVVNQQVNIPISIGKYKDEFLCNIVPLDVSHILLGKP</sequence>
<protein>
    <recommendedName>
        <fullName evidence="3">Retrotransposon gag domain-containing protein</fullName>
    </recommendedName>
</protein>
<accession>A0A151T8H2</accession>